<evidence type="ECO:0000256" key="1">
    <source>
        <dbReference type="SAM" id="Phobius"/>
    </source>
</evidence>
<keyword evidence="1" id="KW-0472">Membrane</keyword>
<accession>A9HT70</accession>
<name>A9HT70_GLUDA</name>
<dbReference type="KEGG" id="gdi:GDI3902"/>
<organism evidence="2 3">
    <name type="scientific">Gluconacetobacter diazotrophicus (strain ATCC 49037 / DSM 5601 / CCUG 37298 / CIP 103539 / LMG 7603 / PAl5)</name>
    <dbReference type="NCBI Taxonomy" id="272568"/>
    <lineage>
        <taxon>Bacteria</taxon>
        <taxon>Pseudomonadati</taxon>
        <taxon>Pseudomonadota</taxon>
        <taxon>Alphaproteobacteria</taxon>
        <taxon>Acetobacterales</taxon>
        <taxon>Acetobacteraceae</taxon>
        <taxon>Gluconacetobacter</taxon>
    </lineage>
</organism>
<dbReference type="EMBL" id="AM889287">
    <property type="protein sequence ID" value="CAP57866.1"/>
    <property type="molecule type" value="Genomic_DNA"/>
</dbReference>
<gene>
    <name evidence="2" type="ordered locus">GDI3902</name>
</gene>
<evidence type="ECO:0000313" key="3">
    <source>
        <dbReference type="Proteomes" id="UP000001176"/>
    </source>
</evidence>
<keyword evidence="2" id="KW-0614">Plasmid</keyword>
<reference evidence="3" key="1">
    <citation type="journal article" date="2009" name="BMC Genomics">
        <title>Complete genome sequence of the sugarcane nitrogen-fixing endophyte Gluconacetobacter diazotrophicus Pal5.</title>
        <authorList>
            <person name="Bertalan M."/>
            <person name="Albano R."/>
            <person name="Padua V."/>
            <person name="Rouws L."/>
            <person name="Rojas C."/>
            <person name="Hemerly A."/>
            <person name="Teixeira K."/>
            <person name="Schwab S."/>
            <person name="Araujo J."/>
            <person name="Oliveira A."/>
            <person name="Franca L."/>
            <person name="Magalhaes V."/>
            <person name="Alqueres S."/>
            <person name="Cardoso A."/>
            <person name="Almeida W."/>
            <person name="Loureiro M.M."/>
            <person name="Nogueira E."/>
            <person name="Cidade D."/>
            <person name="Oliveira D."/>
            <person name="Simao T."/>
            <person name="Macedo J."/>
            <person name="Valadao A."/>
            <person name="Dreschsel M."/>
            <person name="Freitas F."/>
            <person name="Vidal M."/>
            <person name="Guedes H."/>
            <person name="Rodrigues E."/>
            <person name="Meneses C."/>
            <person name="Brioso P."/>
            <person name="Pozzer L."/>
            <person name="Figueiredo D."/>
            <person name="Montano H."/>
            <person name="Junior J."/>
            <person name="Filho G."/>
            <person name="Flores V."/>
            <person name="Ferreira B."/>
            <person name="Branco A."/>
            <person name="Gonzalez P."/>
            <person name="Guillobel H."/>
            <person name="Lemos M."/>
            <person name="Seibel L."/>
            <person name="Macedo J."/>
            <person name="Alves-Ferreira M."/>
            <person name="Sachetto-Martins G."/>
            <person name="Coelho A."/>
            <person name="Santos E."/>
            <person name="Amaral G."/>
            <person name="Neves A."/>
            <person name="Pacheco A.B."/>
            <person name="Carvalho D."/>
            <person name="Lery L."/>
            <person name="Bisch P."/>
            <person name="Rossle S.C."/>
            <person name="Urmenyi T."/>
            <person name="Kruger W.V."/>
            <person name="Martins O."/>
            <person name="Baldani J.I."/>
            <person name="Ferreira P.C."/>
        </authorList>
    </citation>
    <scope>NUCLEOTIDE SEQUENCE [LARGE SCALE GENOMIC DNA]</scope>
    <source>
        <strain evidence="3">ATCC 49037 / DSM 5601 / CCUG 37298 / CIP 103539 / LMG 7603 / PAl5</strain>
        <plasmid evidence="3">pGDIPal5I</plasmid>
    </source>
</reference>
<keyword evidence="1" id="KW-1133">Transmembrane helix</keyword>
<dbReference type="Proteomes" id="UP000001176">
    <property type="component" value="Plasmid pGDIPal5I"/>
</dbReference>
<keyword evidence="3" id="KW-1185">Reference proteome</keyword>
<protein>
    <submittedName>
        <fullName evidence="2">Uncharacterized protein</fullName>
    </submittedName>
</protein>
<evidence type="ECO:0000313" key="2">
    <source>
        <dbReference type="EMBL" id="CAP57866.1"/>
    </source>
</evidence>
<sequence>MFRFLLANRLVLNAYFAEAEASFTRTSNRMKSNATKAIVEAERQARAAIQNAGGTIVTNAAQDLVRALREEIKPIAEPMRWMPYVFIFSLLLNLGLFLLLLFR</sequence>
<geneLocation type="plasmid" evidence="2 3">
    <name>pGDIPal5I</name>
</geneLocation>
<feature type="transmembrane region" description="Helical" evidence="1">
    <location>
        <begin position="81"/>
        <end position="102"/>
    </location>
</feature>
<keyword evidence="1" id="KW-0812">Transmembrane</keyword>
<dbReference type="AlphaFoldDB" id="A9HT70"/>
<proteinExistence type="predicted"/>